<evidence type="ECO:0000259" key="2">
    <source>
        <dbReference type="Pfam" id="PF13360"/>
    </source>
</evidence>
<feature type="region of interest" description="Disordered" evidence="1">
    <location>
        <begin position="1"/>
        <end position="29"/>
    </location>
</feature>
<dbReference type="AlphaFoldDB" id="A0A1C5K2B5"/>
<evidence type="ECO:0000313" key="3">
    <source>
        <dbReference type="EMBL" id="SCG76922.1"/>
    </source>
</evidence>
<dbReference type="InterPro" id="IPR011047">
    <property type="entry name" value="Quinoprotein_ADH-like_sf"/>
</dbReference>
<dbReference type="Proteomes" id="UP000199360">
    <property type="component" value="Unassembled WGS sequence"/>
</dbReference>
<dbReference type="OrthoDB" id="3343890at2"/>
<dbReference type="InterPro" id="IPR002372">
    <property type="entry name" value="PQQ_rpt_dom"/>
</dbReference>
<name>A0A1C5K2B5_9ACTN</name>
<dbReference type="RefSeq" id="WP_091070569.1">
    <property type="nucleotide sequence ID" value="NZ_FMDM01000017.1"/>
</dbReference>
<dbReference type="Gene3D" id="2.130.10.10">
    <property type="entry name" value="YVTN repeat-like/Quinoprotein amine dehydrogenase"/>
    <property type="match status" value="1"/>
</dbReference>
<dbReference type="SUPFAM" id="SSF50998">
    <property type="entry name" value="Quinoprotein alcohol dehydrogenase-like"/>
    <property type="match status" value="1"/>
</dbReference>
<gene>
    <name evidence="3" type="ORF">GA0070213_11761</name>
</gene>
<accession>A0A1C5K2B5</accession>
<dbReference type="Pfam" id="PF13360">
    <property type="entry name" value="PQQ_2"/>
    <property type="match status" value="1"/>
</dbReference>
<organism evidence="3 4">
    <name type="scientific">Micromonospora humi</name>
    <dbReference type="NCBI Taxonomy" id="745366"/>
    <lineage>
        <taxon>Bacteria</taxon>
        <taxon>Bacillati</taxon>
        <taxon>Actinomycetota</taxon>
        <taxon>Actinomycetes</taxon>
        <taxon>Micromonosporales</taxon>
        <taxon>Micromonosporaceae</taxon>
        <taxon>Micromonospora</taxon>
    </lineage>
</organism>
<dbReference type="STRING" id="745366.GA0070213_11761"/>
<feature type="domain" description="Pyrrolo-quinoline quinone repeat" evidence="2">
    <location>
        <begin position="90"/>
        <end position="262"/>
    </location>
</feature>
<proteinExistence type="predicted"/>
<dbReference type="EMBL" id="FMDM01000017">
    <property type="protein sequence ID" value="SCG76922.1"/>
    <property type="molecule type" value="Genomic_DNA"/>
</dbReference>
<reference evidence="4" key="1">
    <citation type="submission" date="2016-06" db="EMBL/GenBank/DDBJ databases">
        <authorList>
            <person name="Varghese N."/>
            <person name="Submissions Spin"/>
        </authorList>
    </citation>
    <scope>NUCLEOTIDE SEQUENCE [LARGE SCALE GENOMIC DNA]</scope>
    <source>
        <strain evidence="4">DSM 45647</strain>
    </source>
</reference>
<sequence>MSPVIELGELRPAEDGDEPLPAPPRRPPGRAARAVALGCLLLLTMAGAARPAGRPVPVRVPAPQGAVFVALAGRLVVADGPGAVNRGGREVTAFRLPGGEPAWRFTLPAGDHVLGLTGAAEGLLVTSSPTGVGDTLATLLDPATGAVRWRQPGYPIATAAGGLLVENPRPGGTGSVRSVDPASGAVRWSLPVPAQGVSYRRDARGVTQLVLVEPDGRVAVHDAGSGARVRDGRVSSAPDGVSHRFAQVVGDLLLVDDGAGAVTAYGLDRLERRWTVPVDPRAGIWFTDCAGVLCQRDQVGGAKALDPATGRPAWAEERWIGLAPVGGRLIAAATGDGPELELWALEAATGRVLARLGRWRVTGRDDGSGTLAGLLGLRRLTGDRTLVGALDVPAGEARIRAVLPGSWDECADAGQALVCLRPAGGLTVWPVGG</sequence>
<keyword evidence="4" id="KW-1185">Reference proteome</keyword>
<dbReference type="InterPro" id="IPR015943">
    <property type="entry name" value="WD40/YVTN_repeat-like_dom_sf"/>
</dbReference>
<evidence type="ECO:0000313" key="4">
    <source>
        <dbReference type="Proteomes" id="UP000199360"/>
    </source>
</evidence>
<protein>
    <submittedName>
        <fullName evidence="3">Outer membrane protein assembly factor BamB, contains PQQ-like beta-propeller repeat</fullName>
    </submittedName>
</protein>
<evidence type="ECO:0000256" key="1">
    <source>
        <dbReference type="SAM" id="MobiDB-lite"/>
    </source>
</evidence>